<evidence type="ECO:0000259" key="1">
    <source>
        <dbReference type="Pfam" id="PF01408"/>
    </source>
</evidence>
<sequence>MTMTKVKIGIVGTGFIATILAPQIQSSKKARLDAVSSRTLAKAESFVANYPGAIAVEGADQLIARDDVDAVYIATPTSAKEDVASRALTAGKHVLIEKPLHSAASFKRLSALARQKGLVLMDATHFVHHPRTSAMRQRLTALIGAPRSLHTMFYFPFSDRENIRFDPIDEPMGAAGDMAWYSMRAVVEYLAPDALEDIKVFAEWDPHSGAVIRATGVLQFNAGKTATFDVGYTAGAAVMELTVAGTSGILTQDDFVLDWQSGFGFDNPDIQTGFIHRSGLATRNDFAFIETPSERSQHALMIDNFADLIRNGDAAEREIWLSATEKTQVFLDAIWQEIQTQARASPAMTPQVNMRENP</sequence>
<reference evidence="2" key="1">
    <citation type="journal article" date="2013" name="Genome Biol.">
        <title>Comparative genomics of the core and accessory genomes of 48 Sinorhizobium strains comprising five genospecies.</title>
        <authorList>
            <person name="Sugawara M."/>
            <person name="Epstein B."/>
            <person name="Badgley B.D."/>
            <person name="Unno T."/>
            <person name="Xu L."/>
            <person name="Reese J."/>
            <person name="Gyaneshwar P."/>
            <person name="Denny R."/>
            <person name="Mudge J."/>
            <person name="Bharti A.K."/>
            <person name="Farmer A.D."/>
            <person name="May G.D."/>
            <person name="Woodward J.E."/>
            <person name="Medigue C."/>
            <person name="Vallenet D."/>
            <person name="Lajus A."/>
            <person name="Rouy Z."/>
            <person name="Martinez-Vaz B."/>
            <person name="Tiffin P."/>
            <person name="Young N.D."/>
            <person name="Sadowsky M.J."/>
        </authorList>
    </citation>
    <scope>NUCLEOTIDE SEQUENCE</scope>
    <source>
        <strain evidence="2">M30</strain>
    </source>
</reference>
<dbReference type="GO" id="GO:0000166">
    <property type="term" value="F:nucleotide binding"/>
    <property type="evidence" value="ECO:0007669"/>
    <property type="project" value="InterPro"/>
</dbReference>
<organism evidence="2">
    <name type="scientific">Rhizobium meliloti</name>
    <name type="common">Ensifer meliloti</name>
    <name type="synonym">Sinorhizobium meliloti</name>
    <dbReference type="NCBI Taxonomy" id="382"/>
    <lineage>
        <taxon>Bacteria</taxon>
        <taxon>Pseudomonadati</taxon>
        <taxon>Pseudomonadota</taxon>
        <taxon>Alphaproteobacteria</taxon>
        <taxon>Hyphomicrobiales</taxon>
        <taxon>Rhizobiaceae</taxon>
        <taxon>Sinorhizobium/Ensifer group</taxon>
        <taxon>Sinorhizobium</taxon>
    </lineage>
</organism>
<dbReference type="Pfam" id="PF01408">
    <property type="entry name" value="GFO_IDH_MocA"/>
    <property type="match status" value="1"/>
</dbReference>
<dbReference type="InterPro" id="IPR000683">
    <property type="entry name" value="Gfo/Idh/MocA-like_OxRdtase_N"/>
</dbReference>
<dbReference type="Gene3D" id="3.30.360.10">
    <property type="entry name" value="Dihydrodipicolinate Reductase, domain 2"/>
    <property type="match status" value="1"/>
</dbReference>
<dbReference type="EMBL" id="WISP01000103">
    <property type="protein sequence ID" value="MQW04815.1"/>
    <property type="molecule type" value="Genomic_DNA"/>
</dbReference>
<dbReference type="AlphaFoldDB" id="A0A6A7ZQ51"/>
<dbReference type="SUPFAM" id="SSF51735">
    <property type="entry name" value="NAD(P)-binding Rossmann-fold domains"/>
    <property type="match status" value="1"/>
</dbReference>
<dbReference type="Gene3D" id="3.40.50.720">
    <property type="entry name" value="NAD(P)-binding Rossmann-like Domain"/>
    <property type="match status" value="1"/>
</dbReference>
<name>A0A6A7ZQ51_RHIML</name>
<protein>
    <submittedName>
        <fullName evidence="2">Gfo/Idh/MocA family oxidoreductase</fullName>
    </submittedName>
</protein>
<proteinExistence type="predicted"/>
<dbReference type="SUPFAM" id="SSF55347">
    <property type="entry name" value="Glyceraldehyde-3-phosphate dehydrogenase-like, C-terminal domain"/>
    <property type="match status" value="1"/>
</dbReference>
<comment type="caution">
    <text evidence="2">The sequence shown here is derived from an EMBL/GenBank/DDBJ whole genome shotgun (WGS) entry which is preliminary data.</text>
</comment>
<feature type="domain" description="Gfo/Idh/MocA-like oxidoreductase N-terminal" evidence="1">
    <location>
        <begin position="6"/>
        <end position="121"/>
    </location>
</feature>
<dbReference type="PANTHER" id="PTHR46368">
    <property type="match status" value="1"/>
</dbReference>
<accession>A0A6A7ZQ51</accession>
<dbReference type="PANTHER" id="PTHR46368:SF4">
    <property type="entry name" value="OS10G0403700 PROTEIN"/>
    <property type="match status" value="1"/>
</dbReference>
<evidence type="ECO:0000313" key="2">
    <source>
        <dbReference type="EMBL" id="MQW04815.1"/>
    </source>
</evidence>
<dbReference type="InterPro" id="IPR036291">
    <property type="entry name" value="NAD(P)-bd_dom_sf"/>
</dbReference>
<gene>
    <name evidence="2" type="ORF">GHK45_13790</name>
</gene>